<feature type="domain" description="LD-carboxypeptidase N-terminal" evidence="6">
    <location>
        <begin position="2"/>
        <end position="123"/>
    </location>
</feature>
<dbReference type="InterPro" id="IPR003507">
    <property type="entry name" value="S66_fam"/>
</dbReference>
<keyword evidence="4" id="KW-0378">Hydrolase</keyword>
<dbReference type="Pfam" id="PF02016">
    <property type="entry name" value="Peptidase_S66"/>
    <property type="match status" value="1"/>
</dbReference>
<dbReference type="InterPro" id="IPR027478">
    <property type="entry name" value="LdcA_N"/>
</dbReference>
<dbReference type="PANTHER" id="PTHR30237">
    <property type="entry name" value="MURAMOYLTETRAPEPTIDE CARBOXYPEPTIDASE"/>
    <property type="match status" value="1"/>
</dbReference>
<keyword evidence="3" id="KW-0645">Protease</keyword>
<dbReference type="InterPro" id="IPR029062">
    <property type="entry name" value="Class_I_gatase-like"/>
</dbReference>
<dbReference type="Proteomes" id="UP001243212">
    <property type="component" value="Unassembled WGS sequence"/>
</dbReference>
<dbReference type="SUPFAM" id="SSF141986">
    <property type="entry name" value="LD-carboxypeptidase A C-terminal domain-like"/>
    <property type="match status" value="1"/>
</dbReference>
<dbReference type="SUPFAM" id="SSF52317">
    <property type="entry name" value="Class I glutamine amidotransferase-like"/>
    <property type="match status" value="1"/>
</dbReference>
<dbReference type="RefSeq" id="WP_307681961.1">
    <property type="nucleotide sequence ID" value="NZ_JAUSQX010000001.1"/>
</dbReference>
<comment type="caution">
    <text evidence="8">The sequence shown here is derived from an EMBL/GenBank/DDBJ whole genome shotgun (WGS) entry which is preliminary data.</text>
</comment>
<evidence type="ECO:0000313" key="8">
    <source>
        <dbReference type="EMBL" id="MDP9805695.1"/>
    </source>
</evidence>
<evidence type="ECO:0000313" key="9">
    <source>
        <dbReference type="Proteomes" id="UP001243212"/>
    </source>
</evidence>
<evidence type="ECO:0000259" key="7">
    <source>
        <dbReference type="Pfam" id="PF17676"/>
    </source>
</evidence>
<evidence type="ECO:0000259" key="6">
    <source>
        <dbReference type="Pfam" id="PF02016"/>
    </source>
</evidence>
<evidence type="ECO:0000256" key="3">
    <source>
        <dbReference type="ARBA" id="ARBA00022670"/>
    </source>
</evidence>
<evidence type="ECO:0000256" key="5">
    <source>
        <dbReference type="ARBA" id="ARBA00022825"/>
    </source>
</evidence>
<sequence length="269" mass="29050">MIGLAACSNPPHTWLRDSLATFREVLEAAGYELDTRIFDYFAGHEFRTREGRVWRVSPHARAQLLTDLFADDAVSAIFDVSGGDLANEVLDLIDWDVVRANPKPFAGFSDLSTIVNAIPVMTGQRAVLWNPQTMSVRGTGDIDQILAGEPIRPVVSGGSDLPDTPIIGGNVRCFAKLAGTKFWPDSTGKLVLLEGLGPGLEASASYMEQMRQLGLFDGAEGLVLGQFTAIDGDDDRRALIAVAKEITKLEVWEAPEVGHSRDTAPVTIG</sequence>
<gene>
    <name evidence="8" type="ORF">J2S70_000277</name>
</gene>
<evidence type="ECO:0000256" key="4">
    <source>
        <dbReference type="ARBA" id="ARBA00022801"/>
    </source>
</evidence>
<protein>
    <submittedName>
        <fullName evidence="8">Muramoyltetrapeptide carboxypeptidase LdcA involved in peptidoglycan recycling</fullName>
    </submittedName>
</protein>
<keyword evidence="2 8" id="KW-0121">Carboxypeptidase</keyword>
<dbReference type="InterPro" id="IPR040449">
    <property type="entry name" value="Peptidase_S66_N"/>
</dbReference>
<feature type="domain" description="LD-carboxypeptidase C-terminal" evidence="7">
    <location>
        <begin position="165"/>
        <end position="269"/>
    </location>
</feature>
<accession>A0ABT9NEQ7</accession>
<name>A0ABT9NEQ7_9ACTO</name>
<dbReference type="InterPro" id="IPR040921">
    <property type="entry name" value="Peptidase_S66C"/>
</dbReference>
<comment type="similarity">
    <text evidence="1">Belongs to the peptidase S66 family.</text>
</comment>
<organism evidence="8 9">
    <name type="scientific">Trueperella bonasi</name>
    <dbReference type="NCBI Taxonomy" id="312286"/>
    <lineage>
        <taxon>Bacteria</taxon>
        <taxon>Bacillati</taxon>
        <taxon>Actinomycetota</taxon>
        <taxon>Actinomycetes</taxon>
        <taxon>Actinomycetales</taxon>
        <taxon>Actinomycetaceae</taxon>
        <taxon>Trueperella</taxon>
    </lineage>
</organism>
<evidence type="ECO:0000256" key="1">
    <source>
        <dbReference type="ARBA" id="ARBA00010233"/>
    </source>
</evidence>
<dbReference type="Gene3D" id="3.40.50.10740">
    <property type="entry name" value="Class I glutamine amidotransferase-like"/>
    <property type="match status" value="1"/>
</dbReference>
<evidence type="ECO:0000256" key="2">
    <source>
        <dbReference type="ARBA" id="ARBA00022645"/>
    </source>
</evidence>
<keyword evidence="9" id="KW-1185">Reference proteome</keyword>
<proteinExistence type="inferred from homology"/>
<dbReference type="Gene3D" id="3.50.30.60">
    <property type="entry name" value="LD-carboxypeptidase A C-terminal domain-like"/>
    <property type="match status" value="1"/>
</dbReference>
<keyword evidence="5" id="KW-0720">Serine protease</keyword>
<dbReference type="EMBL" id="JAUSQX010000001">
    <property type="protein sequence ID" value="MDP9805695.1"/>
    <property type="molecule type" value="Genomic_DNA"/>
</dbReference>
<dbReference type="InterPro" id="IPR027461">
    <property type="entry name" value="Carboxypeptidase_A_C_sf"/>
</dbReference>
<dbReference type="PANTHER" id="PTHR30237:SF2">
    <property type="entry name" value="MUREIN TETRAPEPTIDE CARBOXYPEPTIDASE"/>
    <property type="match status" value="1"/>
</dbReference>
<dbReference type="Pfam" id="PF17676">
    <property type="entry name" value="Peptidase_S66C"/>
    <property type="match status" value="1"/>
</dbReference>
<reference evidence="8 9" key="1">
    <citation type="submission" date="2023-07" db="EMBL/GenBank/DDBJ databases">
        <title>Sequencing the genomes of 1000 actinobacteria strains.</title>
        <authorList>
            <person name="Klenk H.-P."/>
        </authorList>
    </citation>
    <scope>NUCLEOTIDE SEQUENCE [LARGE SCALE GENOMIC DNA]</scope>
    <source>
        <strain evidence="8 9">DSM 17163</strain>
    </source>
</reference>
<dbReference type="GO" id="GO:0004180">
    <property type="term" value="F:carboxypeptidase activity"/>
    <property type="evidence" value="ECO:0007669"/>
    <property type="project" value="UniProtKB-KW"/>
</dbReference>